<dbReference type="InterPro" id="IPR027417">
    <property type="entry name" value="P-loop_NTPase"/>
</dbReference>
<keyword evidence="6 7" id="KW-0472">Membrane</keyword>
<dbReference type="InterPro" id="IPR003439">
    <property type="entry name" value="ABC_transporter-like_ATP-bd"/>
</dbReference>
<evidence type="ECO:0000256" key="4">
    <source>
        <dbReference type="ARBA" id="ARBA00022840"/>
    </source>
</evidence>
<reference evidence="10 11" key="1">
    <citation type="submission" date="2016-10" db="EMBL/GenBank/DDBJ databases">
        <authorList>
            <person name="de Groot N.N."/>
        </authorList>
    </citation>
    <scope>NUCLEOTIDE SEQUENCE [LARGE SCALE GENOMIC DNA]</scope>
    <source>
        <strain evidence="10 11">DSM 43019</strain>
    </source>
</reference>
<dbReference type="GO" id="GO:0005886">
    <property type="term" value="C:plasma membrane"/>
    <property type="evidence" value="ECO:0007669"/>
    <property type="project" value="UniProtKB-SubCell"/>
</dbReference>
<comment type="subcellular location">
    <subcellularLocation>
        <location evidence="1">Cell membrane</location>
        <topology evidence="1">Multi-pass membrane protein</topology>
    </subcellularLocation>
</comment>
<dbReference type="RefSeq" id="WP_093613532.1">
    <property type="nucleotide sequence ID" value="NZ_BOMT01000096.1"/>
</dbReference>
<evidence type="ECO:0000313" key="10">
    <source>
        <dbReference type="EMBL" id="SFE94339.1"/>
    </source>
</evidence>
<dbReference type="CDD" id="cd03228">
    <property type="entry name" value="ABCC_MRP_Like"/>
    <property type="match status" value="1"/>
</dbReference>
<dbReference type="InterPro" id="IPR003593">
    <property type="entry name" value="AAA+_ATPase"/>
</dbReference>
<dbReference type="Pfam" id="PF00005">
    <property type="entry name" value="ABC_tran"/>
    <property type="match status" value="1"/>
</dbReference>
<feature type="transmembrane region" description="Helical" evidence="7">
    <location>
        <begin position="138"/>
        <end position="171"/>
    </location>
</feature>
<dbReference type="AlphaFoldDB" id="A0A1I2ENF3"/>
<dbReference type="SUPFAM" id="SSF52540">
    <property type="entry name" value="P-loop containing nucleoside triphosphate hydrolases"/>
    <property type="match status" value="1"/>
</dbReference>
<feature type="transmembrane region" description="Helical" evidence="7">
    <location>
        <begin position="55"/>
        <end position="77"/>
    </location>
</feature>
<dbReference type="OrthoDB" id="9806127at2"/>
<sequence>MIAGWPLLRQALPGPRPFVRLALWSAVEALPALTGGLLVATALDRGFLRQDPVTGLAWLALLGVAAGVRAVAVARTYPWLSAAVEPMRDALVRAVVDAAVRRAVAGTRPDLAAVAQVGRQVETVRTLAGTLLRTLRQVLTALVAATAGLLALAPAIAGLAGAPLLTAWLVYGALLRPLARRQDEVMAADEAVAVEAGAALAAVRDIRACGAAGRVAGEVGAGIDRQAYATRRFAHLDAVRSVVLVLGTQAPVVLVAACAPMLLRAGAATVGEVVGALTYLVVTLAPAVRALIGTLGSWSVRMRAVLRRLDMACTAPEPAAGGTTPAGPRFDLRAEDLTFGYGRHAVPVLHGLDLDVPEGEHLAIVGASGIGKSTLAGLVSGMLRPDRGRLLLGGIPVTDLPPAAVRRRVALIPQEAYVFAGTLRENVAYLCPDAGDDALSAAASAIGLTPVVSRLGGWDAVLTAPRHQLSAGERQLIALTRVHLSPAGVVVLDEATCHLDPAAEARAEQAFAARGGTLVVVAHRFSSALRARRILFLDGSYPSLGTHRELLAAVPGYAALARHAADVGLSTAGSPRRHDDPFTVVHD</sequence>
<dbReference type="Proteomes" id="UP000199645">
    <property type="component" value="Unassembled WGS sequence"/>
</dbReference>
<dbReference type="SMART" id="SM00382">
    <property type="entry name" value="AAA"/>
    <property type="match status" value="1"/>
</dbReference>
<keyword evidence="11" id="KW-1185">Reference proteome</keyword>
<evidence type="ECO:0000313" key="11">
    <source>
        <dbReference type="Proteomes" id="UP000199645"/>
    </source>
</evidence>
<dbReference type="GO" id="GO:0034040">
    <property type="term" value="F:ATPase-coupled lipid transmembrane transporter activity"/>
    <property type="evidence" value="ECO:0007669"/>
    <property type="project" value="TreeGrafter"/>
</dbReference>
<accession>A0A1I2ENF3</accession>
<dbReference type="EMBL" id="FONV01000004">
    <property type="protein sequence ID" value="SFE94339.1"/>
    <property type="molecule type" value="Genomic_DNA"/>
</dbReference>
<evidence type="ECO:0000256" key="3">
    <source>
        <dbReference type="ARBA" id="ARBA00022741"/>
    </source>
</evidence>
<dbReference type="InterPro" id="IPR039421">
    <property type="entry name" value="Type_1_exporter"/>
</dbReference>
<evidence type="ECO:0000256" key="6">
    <source>
        <dbReference type="ARBA" id="ARBA00023136"/>
    </source>
</evidence>
<keyword evidence="2 7" id="KW-0812">Transmembrane</keyword>
<feature type="transmembrane region" description="Helical" evidence="7">
    <location>
        <begin position="21"/>
        <end position="43"/>
    </location>
</feature>
<evidence type="ECO:0000256" key="2">
    <source>
        <dbReference type="ARBA" id="ARBA00022692"/>
    </source>
</evidence>
<gene>
    <name evidence="10" type="ORF">SAMN05421541_104604</name>
</gene>
<dbReference type="Gene3D" id="3.40.50.300">
    <property type="entry name" value="P-loop containing nucleotide triphosphate hydrolases"/>
    <property type="match status" value="1"/>
</dbReference>
<evidence type="ECO:0000259" key="8">
    <source>
        <dbReference type="PROSITE" id="PS50893"/>
    </source>
</evidence>
<protein>
    <submittedName>
        <fullName evidence="10">ATP-binding cassette, subfamily C</fullName>
    </submittedName>
</protein>
<evidence type="ECO:0000256" key="5">
    <source>
        <dbReference type="ARBA" id="ARBA00022989"/>
    </source>
</evidence>
<dbReference type="GO" id="GO:0140359">
    <property type="term" value="F:ABC-type transporter activity"/>
    <property type="evidence" value="ECO:0007669"/>
    <property type="project" value="InterPro"/>
</dbReference>
<keyword evidence="4 10" id="KW-0067">ATP-binding</keyword>
<feature type="transmembrane region" description="Helical" evidence="7">
    <location>
        <begin position="275"/>
        <end position="298"/>
    </location>
</feature>
<dbReference type="PANTHER" id="PTHR24221">
    <property type="entry name" value="ATP-BINDING CASSETTE SUB-FAMILY B"/>
    <property type="match status" value="1"/>
</dbReference>
<keyword evidence="3" id="KW-0547">Nucleotide-binding</keyword>
<dbReference type="GO" id="GO:0016887">
    <property type="term" value="F:ATP hydrolysis activity"/>
    <property type="evidence" value="ECO:0007669"/>
    <property type="project" value="InterPro"/>
</dbReference>
<dbReference type="InterPro" id="IPR036640">
    <property type="entry name" value="ABC1_TM_sf"/>
</dbReference>
<dbReference type="PANTHER" id="PTHR24221:SF654">
    <property type="entry name" value="ATP-BINDING CASSETTE SUB-FAMILY B MEMBER 6"/>
    <property type="match status" value="1"/>
</dbReference>
<feature type="domain" description="ABC transmembrane type-1" evidence="9">
    <location>
        <begin position="21"/>
        <end position="286"/>
    </location>
</feature>
<evidence type="ECO:0000256" key="7">
    <source>
        <dbReference type="SAM" id="Phobius"/>
    </source>
</evidence>
<feature type="domain" description="ABC transporter" evidence="8">
    <location>
        <begin position="332"/>
        <end position="563"/>
    </location>
</feature>
<organism evidence="10 11">
    <name type="scientific">Actinoplanes philippinensis</name>
    <dbReference type="NCBI Taxonomy" id="35752"/>
    <lineage>
        <taxon>Bacteria</taxon>
        <taxon>Bacillati</taxon>
        <taxon>Actinomycetota</taxon>
        <taxon>Actinomycetes</taxon>
        <taxon>Micromonosporales</taxon>
        <taxon>Micromonosporaceae</taxon>
        <taxon>Actinoplanes</taxon>
    </lineage>
</organism>
<name>A0A1I2ENF3_9ACTN</name>
<dbReference type="GO" id="GO:0005524">
    <property type="term" value="F:ATP binding"/>
    <property type="evidence" value="ECO:0007669"/>
    <property type="project" value="UniProtKB-KW"/>
</dbReference>
<proteinExistence type="predicted"/>
<dbReference type="SUPFAM" id="SSF90123">
    <property type="entry name" value="ABC transporter transmembrane region"/>
    <property type="match status" value="1"/>
</dbReference>
<evidence type="ECO:0000259" key="9">
    <source>
        <dbReference type="PROSITE" id="PS50929"/>
    </source>
</evidence>
<keyword evidence="5 7" id="KW-1133">Transmembrane helix</keyword>
<evidence type="ECO:0000256" key="1">
    <source>
        <dbReference type="ARBA" id="ARBA00004651"/>
    </source>
</evidence>
<dbReference type="PROSITE" id="PS50929">
    <property type="entry name" value="ABC_TM1F"/>
    <property type="match status" value="1"/>
</dbReference>
<feature type="transmembrane region" description="Helical" evidence="7">
    <location>
        <begin position="241"/>
        <end position="263"/>
    </location>
</feature>
<dbReference type="STRING" id="35752.SAMN05421541_104604"/>
<dbReference type="Gene3D" id="1.20.1560.10">
    <property type="entry name" value="ABC transporter type 1, transmembrane domain"/>
    <property type="match status" value="1"/>
</dbReference>
<dbReference type="PROSITE" id="PS50893">
    <property type="entry name" value="ABC_TRANSPORTER_2"/>
    <property type="match status" value="1"/>
</dbReference>
<dbReference type="InterPro" id="IPR011527">
    <property type="entry name" value="ABC1_TM_dom"/>
</dbReference>